<accession>B3E0G8</accession>
<dbReference type="KEGG" id="min:Minf_2343"/>
<gene>
    <name evidence="2" type="ordered locus">Minf_2343</name>
</gene>
<dbReference type="Proteomes" id="UP000009149">
    <property type="component" value="Chromosome"/>
</dbReference>
<reference evidence="2 3" key="1">
    <citation type="journal article" date="2008" name="Biol. Direct">
        <title>Complete genome sequence of the extremely acidophilic methanotroph isolate V4, Methylacidiphilum infernorum, a representative of the bacterial phylum Verrucomicrobia.</title>
        <authorList>
            <person name="Hou S."/>
            <person name="Makarova K.S."/>
            <person name="Saw J.H."/>
            <person name="Senin P."/>
            <person name="Ly B.V."/>
            <person name="Zhou Z."/>
            <person name="Ren Y."/>
            <person name="Wang J."/>
            <person name="Galperin M.Y."/>
            <person name="Omelchenko M.V."/>
            <person name="Wolf Y.I."/>
            <person name="Yutin N."/>
            <person name="Koonin E.V."/>
            <person name="Stott M.B."/>
            <person name="Mountain B.W."/>
            <person name="Crowe M.A."/>
            <person name="Smirnova A.V."/>
            <person name="Dunfield P.F."/>
            <person name="Feng L."/>
            <person name="Wang L."/>
            <person name="Alam M."/>
        </authorList>
    </citation>
    <scope>NUCLEOTIDE SEQUENCE [LARGE SCALE GENOMIC DNA]</scope>
    <source>
        <strain evidence="3">Isolate V4</strain>
    </source>
</reference>
<evidence type="ECO:0000313" key="2">
    <source>
        <dbReference type="EMBL" id="ACD84397.1"/>
    </source>
</evidence>
<organism evidence="2 3">
    <name type="scientific">Methylacidiphilum infernorum (isolate V4)</name>
    <name type="common">Methylokorus infernorum (strain V4)</name>
    <dbReference type="NCBI Taxonomy" id="481448"/>
    <lineage>
        <taxon>Bacteria</taxon>
        <taxon>Pseudomonadati</taxon>
        <taxon>Verrucomicrobiota</taxon>
        <taxon>Methylacidiphilae</taxon>
        <taxon>Methylacidiphilales</taxon>
        <taxon>Methylacidiphilaceae</taxon>
        <taxon>Methylacidiphilum (ex Ratnadevi et al. 2023)</taxon>
    </lineage>
</organism>
<evidence type="ECO:0000256" key="1">
    <source>
        <dbReference type="SAM" id="MobiDB-lite"/>
    </source>
</evidence>
<dbReference type="HOGENOM" id="CLU_3382682_0_0_0"/>
<dbReference type="EMBL" id="CP000975">
    <property type="protein sequence ID" value="ACD84397.1"/>
    <property type="molecule type" value="Genomic_DNA"/>
</dbReference>
<name>B3E0G8_METI4</name>
<feature type="region of interest" description="Disordered" evidence="1">
    <location>
        <begin position="8"/>
        <end position="33"/>
    </location>
</feature>
<sequence length="33" mass="3697">MDRLEVVNIEAKKEGKRDTKELGEPIASLGKEL</sequence>
<evidence type="ECO:0000313" key="3">
    <source>
        <dbReference type="Proteomes" id="UP000009149"/>
    </source>
</evidence>
<protein>
    <submittedName>
        <fullName evidence="2">Uncharacterized protein</fullName>
    </submittedName>
</protein>
<proteinExistence type="predicted"/>
<feature type="compositionally biased region" description="Basic and acidic residues" evidence="1">
    <location>
        <begin position="8"/>
        <end position="23"/>
    </location>
</feature>
<dbReference type="AlphaFoldDB" id="B3E0G8"/>